<dbReference type="STRING" id="887929.HMP0721_2357"/>
<dbReference type="Proteomes" id="UP000004754">
    <property type="component" value="Unassembled WGS sequence"/>
</dbReference>
<dbReference type="OrthoDB" id="9791535at2"/>
<keyword evidence="2" id="KW-1185">Reference proteome</keyword>
<evidence type="ECO:0000313" key="1">
    <source>
        <dbReference type="EMBL" id="EFV00540.1"/>
    </source>
</evidence>
<sequence>MMSEDTRIRAERAVTFKHSGHNCCQAVLLAYADRLPLSEAVLDNIGLPFGSGMGTGEGTCGALCGAEMAAGLLGLGSARQGIFRRFVDGTGTGASVCRDLKGIATGRPLCSCDDCVRQGVTALAAVLNDAEDAPQASPPIKIR</sequence>
<dbReference type="HOGENOM" id="CLU_091283_2_0_9"/>
<proteinExistence type="predicted"/>
<dbReference type="Pfam" id="PF09719">
    <property type="entry name" value="C_GCAxxG_C_C"/>
    <property type="match status" value="1"/>
</dbReference>
<accession>E6MK21</accession>
<reference evidence="1 2" key="1">
    <citation type="submission" date="2010-12" db="EMBL/GenBank/DDBJ databases">
        <authorList>
            <person name="Muzny D."/>
            <person name="Qin X."/>
            <person name="Deng J."/>
            <person name="Jiang H."/>
            <person name="Liu Y."/>
            <person name="Qu J."/>
            <person name="Song X.-Z."/>
            <person name="Zhang L."/>
            <person name="Thornton R."/>
            <person name="Coyle M."/>
            <person name="Francisco L."/>
            <person name="Jackson L."/>
            <person name="Javaid M."/>
            <person name="Korchina V."/>
            <person name="Kovar C."/>
            <person name="Mata R."/>
            <person name="Mathew T."/>
            <person name="Ngo R."/>
            <person name="Nguyen L."/>
            <person name="Nguyen N."/>
            <person name="Okwuonu G."/>
            <person name="Ongeri F."/>
            <person name="Pham C."/>
            <person name="Simmons D."/>
            <person name="Wilczek-Boney K."/>
            <person name="Hale W."/>
            <person name="Jakkamsetti A."/>
            <person name="Pham P."/>
            <person name="Ruth R."/>
            <person name="San Lucas F."/>
            <person name="Warren J."/>
            <person name="Zhang J."/>
            <person name="Zhao Z."/>
            <person name="Zhou C."/>
            <person name="Zhu D."/>
            <person name="Lee S."/>
            <person name="Bess C."/>
            <person name="Blankenburg K."/>
            <person name="Forbes L."/>
            <person name="Fu Q."/>
            <person name="Gubbala S."/>
            <person name="Hirani K."/>
            <person name="Jayaseelan J.C."/>
            <person name="Lara F."/>
            <person name="Munidasa M."/>
            <person name="Palculict T."/>
            <person name="Patil S."/>
            <person name="Pu L.-L."/>
            <person name="Saada N."/>
            <person name="Tang L."/>
            <person name="Weissenberger G."/>
            <person name="Zhu Y."/>
            <person name="Hemphill L."/>
            <person name="Shang Y."/>
            <person name="Youmans B."/>
            <person name="Ayvaz T."/>
            <person name="Ross M."/>
            <person name="Santibanez J."/>
            <person name="Aqrawi P."/>
            <person name="Gross S."/>
            <person name="Joshi V."/>
            <person name="Fowler G."/>
            <person name="Nazareth L."/>
            <person name="Reid J."/>
            <person name="Worley K."/>
            <person name="Petrosino J."/>
            <person name="Highlander S."/>
            <person name="Gibbs R."/>
        </authorList>
    </citation>
    <scope>NUCLEOTIDE SEQUENCE [LARGE SCALE GENOMIC DNA]</scope>
    <source>
        <strain evidence="1 2">ATCC 23263</strain>
    </source>
</reference>
<protein>
    <submittedName>
        <fullName evidence="1">Putative redox-active protein (C_GCAxxG_C_C)</fullName>
    </submittedName>
</protein>
<dbReference type="AlphaFoldDB" id="E6MK21"/>
<organism evidence="1 2">
    <name type="scientific">Pseudoramibacter alactolyticus ATCC 23263</name>
    <dbReference type="NCBI Taxonomy" id="887929"/>
    <lineage>
        <taxon>Bacteria</taxon>
        <taxon>Bacillati</taxon>
        <taxon>Bacillota</taxon>
        <taxon>Clostridia</taxon>
        <taxon>Eubacteriales</taxon>
        <taxon>Eubacteriaceae</taxon>
        <taxon>Pseudoramibacter</taxon>
    </lineage>
</organism>
<dbReference type="EMBL" id="AEQN01000033">
    <property type="protein sequence ID" value="EFV00540.1"/>
    <property type="molecule type" value="Genomic_DNA"/>
</dbReference>
<dbReference type="eggNOG" id="ENOG5032US0">
    <property type="taxonomic scope" value="Bacteria"/>
</dbReference>
<gene>
    <name evidence="1" type="ORF">HMP0721_2357</name>
</gene>
<evidence type="ECO:0000313" key="2">
    <source>
        <dbReference type="Proteomes" id="UP000004754"/>
    </source>
</evidence>
<dbReference type="InterPro" id="IPR010181">
    <property type="entry name" value="CGCAxxGCC_motif"/>
</dbReference>
<dbReference type="RefSeq" id="WP_006599778.1">
    <property type="nucleotide sequence ID" value="NZ_GL622359.1"/>
</dbReference>
<comment type="caution">
    <text evidence="1">The sequence shown here is derived from an EMBL/GenBank/DDBJ whole genome shotgun (WGS) entry which is preliminary data.</text>
</comment>
<name>E6MK21_9FIRM</name>